<dbReference type="EMBL" id="CAFBPQ010000003">
    <property type="protein sequence ID" value="CAB5014342.1"/>
    <property type="molecule type" value="Genomic_DNA"/>
</dbReference>
<evidence type="ECO:0000256" key="6">
    <source>
        <dbReference type="ARBA" id="ARBA00038076"/>
    </source>
</evidence>
<dbReference type="GO" id="GO:0005886">
    <property type="term" value="C:plasma membrane"/>
    <property type="evidence" value="ECO:0007669"/>
    <property type="project" value="UniProtKB-SubCell"/>
</dbReference>
<feature type="transmembrane region" description="Helical" evidence="7">
    <location>
        <begin position="417"/>
        <end position="438"/>
    </location>
</feature>
<dbReference type="GO" id="GO:0022857">
    <property type="term" value="F:transmembrane transporter activity"/>
    <property type="evidence" value="ECO:0007669"/>
    <property type="project" value="TreeGrafter"/>
</dbReference>
<feature type="transmembrane region" description="Helical" evidence="7">
    <location>
        <begin position="320"/>
        <end position="353"/>
    </location>
</feature>
<proteinExistence type="inferred from homology"/>
<comment type="similarity">
    <text evidence="6">Belongs to the ABC-4 integral membrane protein family.</text>
</comment>
<keyword evidence="2" id="KW-1003">Cell membrane</keyword>
<keyword evidence="4 7" id="KW-1133">Transmembrane helix</keyword>
<organism evidence="12">
    <name type="scientific">freshwater metagenome</name>
    <dbReference type="NCBI Taxonomy" id="449393"/>
    <lineage>
        <taxon>unclassified sequences</taxon>
        <taxon>metagenomes</taxon>
        <taxon>ecological metagenomes</taxon>
    </lineage>
</organism>
<dbReference type="InterPro" id="IPR025857">
    <property type="entry name" value="MacB_PCD"/>
</dbReference>
<feature type="transmembrane region" description="Helical" evidence="7">
    <location>
        <begin position="789"/>
        <end position="810"/>
    </location>
</feature>
<feature type="transmembrane region" description="Helical" evidence="7">
    <location>
        <begin position="450"/>
        <end position="472"/>
    </location>
</feature>
<evidence type="ECO:0000259" key="8">
    <source>
        <dbReference type="Pfam" id="PF02687"/>
    </source>
</evidence>
<feature type="transmembrane region" description="Helical" evidence="7">
    <location>
        <begin position="508"/>
        <end position="528"/>
    </location>
</feature>
<evidence type="ECO:0000256" key="2">
    <source>
        <dbReference type="ARBA" id="ARBA00022475"/>
    </source>
</evidence>
<evidence type="ECO:0000313" key="12">
    <source>
        <dbReference type="EMBL" id="CAB5014342.1"/>
    </source>
</evidence>
<evidence type="ECO:0000256" key="5">
    <source>
        <dbReference type="ARBA" id="ARBA00023136"/>
    </source>
</evidence>
<feature type="domain" description="MacB-like periplasmic core" evidence="9">
    <location>
        <begin position="17"/>
        <end position="244"/>
    </location>
</feature>
<dbReference type="EMBL" id="CAFBOF010000002">
    <property type="protein sequence ID" value="CAB4968995.1"/>
    <property type="molecule type" value="Genomic_DNA"/>
</dbReference>
<comment type="subcellular location">
    <subcellularLocation>
        <location evidence="1">Cell membrane</location>
        <topology evidence="1">Multi-pass membrane protein</topology>
    </subcellularLocation>
</comment>
<dbReference type="PANTHER" id="PTHR30572:SF4">
    <property type="entry name" value="ABC TRANSPORTER PERMEASE YTRF"/>
    <property type="match status" value="1"/>
</dbReference>
<evidence type="ECO:0000256" key="3">
    <source>
        <dbReference type="ARBA" id="ARBA00022692"/>
    </source>
</evidence>
<feature type="transmembrane region" description="Helical" evidence="7">
    <location>
        <begin position="822"/>
        <end position="846"/>
    </location>
</feature>
<gene>
    <name evidence="10" type="ORF">UFOPK3605_00358</name>
    <name evidence="11" type="ORF">UFOPK3897_00183</name>
    <name evidence="12" type="ORF">UFOPK4121_00236</name>
</gene>
<name>A0A6J7QIZ7_9ZZZZ</name>
<evidence type="ECO:0000313" key="11">
    <source>
        <dbReference type="EMBL" id="CAB4968995.1"/>
    </source>
</evidence>
<dbReference type="EMBL" id="CAFBMM010000008">
    <property type="protein sequence ID" value="CAB4898704.1"/>
    <property type="molecule type" value="Genomic_DNA"/>
</dbReference>
<sequence>MWRATLRGLLARKVRLALTALAVLLGVAFISGTYVLTDTLDQSFQGFFRQKVAGIDLVVQRPGAFEGDRDRNRVPNSAVTEVRQVVGVQSAYGFLQDYAQFVDQKGASIQTGGAPTFGLTWSQKGNDGPLKILPRSVRKGGCLVGSSREPRRDGEVAMDVGTATAYNFRPGDEVDILLQGPKESFCITGLFSFGTAKDPLAVTFAAFDVATAQRVFDSPGEVDQIFVVADSGVNPVALRTKIQNSLAGDYEVVLGEAFAASQSADVTSFFSLLTQLLLGFAAIGLFVGAFIIFNTFSILVAQRTREFGLLRAMGARGRQVVVAVIAEATLVGVIASVAGLFAGIGLAALLLGVLGSVGFEVPSGSLVISQRTLVVAAAVGILVTIAASVAPALRAARISPMAAINDVRSSAERSLHWRWVIGSIFIAASVPILIIGIERSQNALSITDEIWIVAVGALLLFFGAVTLLAAFARPLVAVLGMPLRLFGVSGSLARANAMRNPRRTSATASALVVGLALVGLVTIFGASAKVSVADTIDRGIRADLILKAQQFANFSPQVADLVKGVPEVDAVAPFQFGNVRVDANEETVAGTALSQLDRVADLGLTAGVISTDDPNGALVSTAAAQRYRLKVGSSYYLLGPETPTQARPVVITGIFSQDDFTGGLPVSFVVGESKYAELFGAKSQDSLIYLSTQSGKADAAQREVKKIVQADFPNVSVLTRQEYKNDQEKAIDRFLTITVALLFLAEIIAVLGIINTLALSVYERTREIGLLRAVGTTRRQIRRMVRGESVLVALLGGVVGITVGIIWGWAFTSALKTRVNIISIPITQLLIFVALSMVAGVIAAIAPAWRAGRLELLEAISTE</sequence>
<accession>A0A6J7QIZ7</accession>
<dbReference type="Pfam" id="PF02687">
    <property type="entry name" value="FtsX"/>
    <property type="match status" value="2"/>
</dbReference>
<dbReference type="InterPro" id="IPR003838">
    <property type="entry name" value="ABC3_permease_C"/>
</dbReference>
<feature type="domain" description="ABC3 transporter permease C-terminal" evidence="8">
    <location>
        <begin position="280"/>
        <end position="400"/>
    </location>
</feature>
<keyword evidence="3 7" id="KW-0812">Transmembrane</keyword>
<feature type="transmembrane region" description="Helical" evidence="7">
    <location>
        <begin position="276"/>
        <end position="300"/>
    </location>
</feature>
<evidence type="ECO:0000259" key="9">
    <source>
        <dbReference type="Pfam" id="PF12704"/>
    </source>
</evidence>
<evidence type="ECO:0000256" key="7">
    <source>
        <dbReference type="SAM" id="Phobius"/>
    </source>
</evidence>
<reference evidence="12" key="1">
    <citation type="submission" date="2020-05" db="EMBL/GenBank/DDBJ databases">
        <authorList>
            <person name="Chiriac C."/>
            <person name="Salcher M."/>
            <person name="Ghai R."/>
            <person name="Kavagutti S V."/>
        </authorList>
    </citation>
    <scope>NUCLEOTIDE SEQUENCE</scope>
</reference>
<feature type="domain" description="MacB-like periplasmic core" evidence="9">
    <location>
        <begin position="505"/>
        <end position="706"/>
    </location>
</feature>
<feature type="transmembrane region" description="Helical" evidence="7">
    <location>
        <begin position="734"/>
        <end position="762"/>
    </location>
</feature>
<evidence type="ECO:0000256" key="1">
    <source>
        <dbReference type="ARBA" id="ARBA00004651"/>
    </source>
</evidence>
<evidence type="ECO:0000256" key="4">
    <source>
        <dbReference type="ARBA" id="ARBA00022989"/>
    </source>
</evidence>
<feature type="transmembrane region" description="Helical" evidence="7">
    <location>
        <begin position="373"/>
        <end position="396"/>
    </location>
</feature>
<dbReference type="AlphaFoldDB" id="A0A6J7QIZ7"/>
<dbReference type="PANTHER" id="PTHR30572">
    <property type="entry name" value="MEMBRANE COMPONENT OF TRANSPORTER-RELATED"/>
    <property type="match status" value="1"/>
</dbReference>
<feature type="domain" description="ABC3 transporter permease C-terminal" evidence="8">
    <location>
        <begin position="741"/>
        <end position="855"/>
    </location>
</feature>
<keyword evidence="5 7" id="KW-0472">Membrane</keyword>
<protein>
    <submittedName>
        <fullName evidence="12">Unannotated protein</fullName>
    </submittedName>
</protein>
<evidence type="ECO:0000313" key="10">
    <source>
        <dbReference type="EMBL" id="CAB4898704.1"/>
    </source>
</evidence>
<dbReference type="InterPro" id="IPR050250">
    <property type="entry name" value="Macrolide_Exporter_MacB"/>
</dbReference>
<dbReference type="Pfam" id="PF12704">
    <property type="entry name" value="MacB_PCD"/>
    <property type="match status" value="2"/>
</dbReference>